<keyword evidence="3" id="KW-0819">tRNA processing</keyword>
<dbReference type="OMA" id="CYGPGIT"/>
<dbReference type="GO" id="GO:0003723">
    <property type="term" value="F:RNA binding"/>
    <property type="evidence" value="ECO:0007669"/>
    <property type="project" value="TreeGrafter"/>
</dbReference>
<feature type="non-terminal residue" evidence="5">
    <location>
        <position position="354"/>
    </location>
</feature>
<dbReference type="Pfam" id="PF01876">
    <property type="entry name" value="RNase_P_p30"/>
    <property type="match status" value="1"/>
</dbReference>
<dbReference type="InterPro" id="IPR016195">
    <property type="entry name" value="Pol/histidinol_Pase-like"/>
</dbReference>
<organism evidence="5 6">
    <name type="scientific">Sphaerulina musiva (strain SO2202)</name>
    <name type="common">Poplar stem canker fungus</name>
    <name type="synonym">Septoria musiva</name>
    <dbReference type="NCBI Taxonomy" id="692275"/>
    <lineage>
        <taxon>Eukaryota</taxon>
        <taxon>Fungi</taxon>
        <taxon>Dikarya</taxon>
        <taxon>Ascomycota</taxon>
        <taxon>Pezizomycotina</taxon>
        <taxon>Dothideomycetes</taxon>
        <taxon>Dothideomycetidae</taxon>
        <taxon>Mycosphaerellales</taxon>
        <taxon>Mycosphaerellaceae</taxon>
        <taxon>Sphaerulina</taxon>
    </lineage>
</organism>
<sequence>FYDLNIPWKPSDPDLPQTLAFLHELGYNTIALNHTISGKIPTDLTNPIPTQESLQSTHRATLDPIFKNNNCTILRRITLVLTEISHQNAKLASLASAYDLLALKVTDEKSLTQACGNLECDIITFDLTQRFPFYFFKHQKMLQVAIGAGKRLEICYSTGLMGDAKCRVNLISNATQLIRATKGRGLLMSSGGEGGGGGGGGGGGRMVASAAAGLRGPWDVINLAAVWGLGQEKGFEAMSKEPRGIVVRGKLKRTGYRGAVDVIYGGEKPAVAFGKDAKEAAGAAAGKGKQKWKQGGQQKKDENQQQGQKRKAEGEVPSSESGEQPMSKRQQKKLAHAARVANGTAGPAATSSGP</sequence>
<dbReference type="EMBL" id="KB456263">
    <property type="protein sequence ID" value="EMF13786.1"/>
    <property type="molecule type" value="Genomic_DNA"/>
</dbReference>
<dbReference type="GO" id="GO:0008033">
    <property type="term" value="P:tRNA processing"/>
    <property type="evidence" value="ECO:0007669"/>
    <property type="project" value="UniProtKB-KW"/>
</dbReference>
<evidence type="ECO:0000313" key="5">
    <source>
        <dbReference type="EMBL" id="EMF13786.1"/>
    </source>
</evidence>
<proteinExistence type="inferred from homology"/>
<dbReference type="OrthoDB" id="17948at2759"/>
<dbReference type="Gene3D" id="3.20.20.140">
    <property type="entry name" value="Metal-dependent hydrolases"/>
    <property type="match status" value="1"/>
</dbReference>
<gene>
    <name evidence="5" type="ORF">SEPMUDRAFT_26434</name>
</gene>
<comment type="similarity">
    <text evidence="2">Belongs to the eukaryotic/archaeal RNase P protein component 3 family.</text>
</comment>
<dbReference type="eggNOG" id="KOG2363">
    <property type="taxonomic scope" value="Eukaryota"/>
</dbReference>
<protein>
    <submittedName>
        <fullName evidence="5">PHP domain-like protein</fullName>
    </submittedName>
</protein>
<dbReference type="SUPFAM" id="SSF89550">
    <property type="entry name" value="PHP domain-like"/>
    <property type="match status" value="1"/>
</dbReference>
<dbReference type="PANTHER" id="PTHR13031">
    <property type="entry name" value="RIBONUCLEASE P SUBUNIT P30"/>
    <property type="match status" value="1"/>
</dbReference>
<comment type="subcellular location">
    <subcellularLocation>
        <location evidence="1">Nucleus</location>
    </subcellularLocation>
</comment>
<evidence type="ECO:0000256" key="2">
    <source>
        <dbReference type="ARBA" id="ARBA00007331"/>
    </source>
</evidence>
<dbReference type="GO" id="GO:0005655">
    <property type="term" value="C:nucleolar ribonuclease P complex"/>
    <property type="evidence" value="ECO:0007669"/>
    <property type="project" value="TreeGrafter"/>
</dbReference>
<evidence type="ECO:0000256" key="3">
    <source>
        <dbReference type="ARBA" id="ARBA00022694"/>
    </source>
</evidence>
<dbReference type="PANTHER" id="PTHR13031:SF0">
    <property type="entry name" value="RIBONUCLEASE P PROTEIN SUBUNIT P30"/>
    <property type="match status" value="1"/>
</dbReference>
<name>M3C0D2_SPHMS</name>
<dbReference type="HOGENOM" id="CLU_048451_1_0_1"/>
<dbReference type="RefSeq" id="XP_016761907.1">
    <property type="nucleotide sequence ID" value="XM_016908410.1"/>
</dbReference>
<dbReference type="GeneID" id="27905547"/>
<feature type="compositionally biased region" description="Low complexity" evidence="4">
    <location>
        <begin position="284"/>
        <end position="297"/>
    </location>
</feature>
<accession>M3C0D2</accession>
<feature type="region of interest" description="Disordered" evidence="4">
    <location>
        <begin position="284"/>
        <end position="354"/>
    </location>
</feature>
<dbReference type="InterPro" id="IPR002738">
    <property type="entry name" value="RNase_P_p30"/>
</dbReference>
<reference evidence="5 6" key="1">
    <citation type="journal article" date="2012" name="PLoS Pathog.">
        <title>Diverse lifestyles and strategies of plant pathogenesis encoded in the genomes of eighteen Dothideomycetes fungi.</title>
        <authorList>
            <person name="Ohm R.A."/>
            <person name="Feau N."/>
            <person name="Henrissat B."/>
            <person name="Schoch C.L."/>
            <person name="Horwitz B.A."/>
            <person name="Barry K.W."/>
            <person name="Condon B.J."/>
            <person name="Copeland A.C."/>
            <person name="Dhillon B."/>
            <person name="Glaser F."/>
            <person name="Hesse C.N."/>
            <person name="Kosti I."/>
            <person name="LaButti K."/>
            <person name="Lindquist E.A."/>
            <person name="Lucas S."/>
            <person name="Salamov A.A."/>
            <person name="Bradshaw R.E."/>
            <person name="Ciuffetti L."/>
            <person name="Hamelin R.C."/>
            <person name="Kema G.H.J."/>
            <person name="Lawrence C."/>
            <person name="Scott J.A."/>
            <person name="Spatafora J.W."/>
            <person name="Turgeon B.G."/>
            <person name="de Wit P.J.G.M."/>
            <person name="Zhong S."/>
            <person name="Goodwin S.B."/>
            <person name="Grigoriev I.V."/>
        </authorList>
    </citation>
    <scope>NUCLEOTIDE SEQUENCE [LARGE SCALE GENOMIC DNA]</scope>
    <source>
        <strain evidence="5 6">SO2202</strain>
    </source>
</reference>
<dbReference type="STRING" id="692275.M3C0D2"/>
<dbReference type="AlphaFoldDB" id="M3C0D2"/>
<evidence type="ECO:0000256" key="4">
    <source>
        <dbReference type="SAM" id="MobiDB-lite"/>
    </source>
</evidence>
<evidence type="ECO:0000256" key="1">
    <source>
        <dbReference type="ARBA" id="ARBA00004123"/>
    </source>
</evidence>
<feature type="non-terminal residue" evidence="5">
    <location>
        <position position="1"/>
    </location>
</feature>
<keyword evidence="6" id="KW-1185">Reference proteome</keyword>
<evidence type="ECO:0000313" key="6">
    <source>
        <dbReference type="Proteomes" id="UP000016931"/>
    </source>
</evidence>
<feature type="compositionally biased region" description="Polar residues" evidence="4">
    <location>
        <begin position="318"/>
        <end position="328"/>
    </location>
</feature>
<dbReference type="Proteomes" id="UP000016931">
    <property type="component" value="Unassembled WGS sequence"/>
</dbReference>